<keyword evidence="2" id="KW-1185">Reference proteome</keyword>
<dbReference type="Proteomes" id="UP001138540">
    <property type="component" value="Unassembled WGS sequence"/>
</dbReference>
<organism evidence="1 2">
    <name type="scientific">Sphingobium lignivorans</name>
    <dbReference type="NCBI Taxonomy" id="2735886"/>
    <lineage>
        <taxon>Bacteria</taxon>
        <taxon>Pseudomonadati</taxon>
        <taxon>Pseudomonadota</taxon>
        <taxon>Alphaproteobacteria</taxon>
        <taxon>Sphingomonadales</taxon>
        <taxon>Sphingomonadaceae</taxon>
        <taxon>Sphingobium</taxon>
    </lineage>
</organism>
<sequence>MGNVTDWVVSKIDPDDGLTVVGRTPSNFLLIKPHNFDPIHVAVIGIKDVILREHVQPLFSNSDKPQFVVNVPSKTLWSGGAISVIFAAPAAFGTLGDLSKAARSGDVTGYRNKNWAFFEQAISQHSNVRSVTRIYDEVFEAHRRKGGALKIALVDGYHVSAEDVRSARDRFGTFDLAVKKTSYGSVTSAAEEAAASMGAEVLTFKGLMQRLRH</sequence>
<reference evidence="1 2" key="1">
    <citation type="submission" date="2020-08" db="EMBL/GenBank/DDBJ databases">
        <title>Exploring microbial biodiversity for novel pathways involved in the catabolism of aromatic compounds derived from lignin.</title>
        <authorList>
            <person name="Elkins J."/>
        </authorList>
    </citation>
    <scope>NUCLEOTIDE SEQUENCE [LARGE SCALE GENOMIC DNA]</scope>
    <source>
        <strain evidence="1 2">B1D3A</strain>
    </source>
</reference>
<dbReference type="EMBL" id="JACHKA010000001">
    <property type="protein sequence ID" value="MBB5984780.1"/>
    <property type="molecule type" value="Genomic_DNA"/>
</dbReference>
<dbReference type="RefSeq" id="WP_184150354.1">
    <property type="nucleotide sequence ID" value="NZ_JACHKA010000001.1"/>
</dbReference>
<name>A0ABR6NBW6_9SPHN</name>
<comment type="caution">
    <text evidence="1">The sequence shown here is derived from an EMBL/GenBank/DDBJ whole genome shotgun (WGS) entry which is preliminary data.</text>
</comment>
<evidence type="ECO:0000313" key="1">
    <source>
        <dbReference type="EMBL" id="MBB5984780.1"/>
    </source>
</evidence>
<protein>
    <submittedName>
        <fullName evidence="1">Uncharacterized protein</fullName>
    </submittedName>
</protein>
<proteinExistence type="predicted"/>
<accession>A0ABR6NBW6</accession>
<gene>
    <name evidence="1" type="ORF">HNP60_000754</name>
</gene>
<evidence type="ECO:0000313" key="2">
    <source>
        <dbReference type="Proteomes" id="UP001138540"/>
    </source>
</evidence>